<keyword evidence="9" id="KW-0963">Cytoplasm</keyword>
<evidence type="ECO:0000256" key="15">
    <source>
        <dbReference type="ARBA" id="ARBA00022737"/>
    </source>
</evidence>
<keyword evidence="21" id="KW-0391">Immunity</keyword>
<evidence type="ECO:0000256" key="14">
    <source>
        <dbReference type="ARBA" id="ARBA00022614"/>
    </source>
</evidence>
<evidence type="ECO:0000256" key="13">
    <source>
        <dbReference type="ARBA" id="ARBA00022588"/>
    </source>
</evidence>
<keyword evidence="22" id="KW-0805">Transcription regulation</keyword>
<dbReference type="Proteomes" id="UP000585614">
    <property type="component" value="Unassembled WGS sequence"/>
</dbReference>
<keyword evidence="32" id="KW-0539">Nucleus</keyword>
<dbReference type="Pfam" id="PF13516">
    <property type="entry name" value="LRR_6"/>
    <property type="match status" value="4"/>
</dbReference>
<evidence type="ECO:0000256" key="21">
    <source>
        <dbReference type="ARBA" id="ARBA00022859"/>
    </source>
</evidence>
<dbReference type="SMART" id="SM01289">
    <property type="entry name" value="PYRIN"/>
    <property type="match status" value="1"/>
</dbReference>
<dbReference type="SUPFAM" id="SSF52047">
    <property type="entry name" value="RNI-like"/>
    <property type="match status" value="1"/>
</dbReference>
<dbReference type="GO" id="GO:0000139">
    <property type="term" value="C:Golgi membrane"/>
    <property type="evidence" value="ECO:0007669"/>
    <property type="project" value="UniProtKB-SubCell"/>
</dbReference>
<evidence type="ECO:0000256" key="8">
    <source>
        <dbReference type="ARBA" id="ARBA00008665"/>
    </source>
</evidence>
<evidence type="ECO:0000256" key="11">
    <source>
        <dbReference type="ARBA" id="ARBA00022525"/>
    </source>
</evidence>
<evidence type="ECO:0000256" key="35">
    <source>
        <dbReference type="ARBA" id="ARBA00045987"/>
    </source>
</evidence>
<keyword evidence="11" id="KW-0964">Secreted</keyword>
<dbReference type="GO" id="GO:0005634">
    <property type="term" value="C:nucleus"/>
    <property type="evidence" value="ECO:0007669"/>
    <property type="project" value="UniProtKB-SubCell"/>
</dbReference>
<keyword evidence="24" id="KW-0496">Mitochondrion</keyword>
<dbReference type="Gene3D" id="1.10.533.10">
    <property type="entry name" value="Death Domain, Fas"/>
    <property type="match status" value="1"/>
</dbReference>
<evidence type="ECO:0000256" key="24">
    <source>
        <dbReference type="ARBA" id="ARBA00023128"/>
    </source>
</evidence>
<dbReference type="GO" id="GO:0045087">
    <property type="term" value="P:innate immune response"/>
    <property type="evidence" value="ECO:0007669"/>
    <property type="project" value="UniProtKB-KW"/>
</dbReference>
<evidence type="ECO:0000256" key="34">
    <source>
        <dbReference type="ARBA" id="ARBA00040040"/>
    </source>
</evidence>
<keyword evidence="31" id="KW-1271">Inflammasome</keyword>
<evidence type="ECO:0000256" key="20">
    <source>
        <dbReference type="ARBA" id="ARBA00022843"/>
    </source>
</evidence>
<keyword evidence="16" id="KW-0547">Nucleotide-binding</keyword>
<evidence type="ECO:0000256" key="30">
    <source>
        <dbReference type="ARBA" id="ARBA00023212"/>
    </source>
</evidence>
<evidence type="ECO:0000256" key="2">
    <source>
        <dbReference type="ARBA" id="ARBA00004123"/>
    </source>
</evidence>
<evidence type="ECO:0000256" key="6">
    <source>
        <dbReference type="ARBA" id="ARBA00004394"/>
    </source>
</evidence>
<dbReference type="CDD" id="cd00116">
    <property type="entry name" value="LRR_RI"/>
    <property type="match status" value="1"/>
</dbReference>
<comment type="subcellular location">
    <subcellularLocation>
        <location evidence="5">Cytoplasm</location>
        <location evidence="5">Cytoskeleton</location>
        <location evidence="5">Microtubule organizing center</location>
    </subcellularLocation>
    <subcellularLocation>
        <location evidence="4">Endoplasmic reticulum</location>
    </subcellularLocation>
    <subcellularLocation>
        <location evidence="6">Golgi apparatus membrane</location>
    </subcellularLocation>
    <subcellularLocation>
        <location evidence="1">Inflammasome</location>
    </subcellularLocation>
    <subcellularLocation>
        <location evidence="3">Mitochondrion</location>
    </subcellularLocation>
    <subcellularLocation>
        <location evidence="2">Nucleus</location>
    </subcellularLocation>
    <subcellularLocation>
        <location evidence="7">Secreted</location>
    </subcellularLocation>
</comment>
<evidence type="ECO:0000256" key="29">
    <source>
        <dbReference type="ARBA" id="ARBA00023198"/>
    </source>
</evidence>
<dbReference type="InterPro" id="IPR032675">
    <property type="entry name" value="LRR_dom_sf"/>
</dbReference>
<feature type="domain" description="NACHT" evidence="38">
    <location>
        <begin position="215"/>
        <end position="531"/>
    </location>
</feature>
<keyword evidence="12" id="KW-0597">Phosphoprotein</keyword>
<keyword evidence="17" id="KW-0378">Hydrolase</keyword>
<dbReference type="FunFam" id="3.80.10.10:FF:000360">
    <property type="entry name" value="NACHT, LRR and PYD domains-containing protein 3"/>
    <property type="match status" value="1"/>
</dbReference>
<evidence type="ECO:0000256" key="18">
    <source>
        <dbReference type="ARBA" id="ARBA00022824"/>
    </source>
</evidence>
<dbReference type="InterPro" id="IPR041267">
    <property type="entry name" value="NLRP_HD2"/>
</dbReference>
<feature type="domain" description="Pyrin" evidence="37">
    <location>
        <begin position="1"/>
        <end position="91"/>
    </location>
</feature>
<comment type="similarity">
    <text evidence="8">Belongs to the NLRP family.</text>
</comment>
<sequence>MASVRCKLAHYLEDLEDVDMKKFKMHLEDYPPQKGCMALPRGQTEKADHVDLATLMIDFNGEEKAWAMAVWIFAAINRRDLYEKAKRDEPEWDNAHVSMECREESLEEEWMGLLGYLSRLSICKKKEDYCKKYRKHVRSRFQCIKDRNARLGETVNLNKRYTRLRLIKEHQSQQEREHELLAISRTSAKTRDSPMSSMNLDLLFEPEDPHSEPVHTVVLQGSAGIGKTILARKIMLDWASEKLYKDRFDYLFYIHCREVSLGTRRSLGDLMVSCCPDPKPPICKIVRKPSRVLFLMDGFDELQGTFDEHTEALCTDWRKVERGDILLSSLIRKKLLPEASLLITTRPVALEKLQHLLDRPRHVEVLGFSEAKKKEYFFKYFSDEQQAREAFRLTQENEVLFTMCFIPLVCWIVCTGLKQQMDSGKSLAQTSKTTTEVYIFFLSSLLQSQGGSQKYHVSANLRGLCSLAADGIWNQKILFEEGDLRNHGLQKADVSAFLRVNLFQKEVDCETFYSFIHMTFQEFFAAMYYLLEEEEQQGAKNMPGGRLELPKRDVTVLLENYGKFEKGYLIFVVRFLFGLINQERTSYLEKKLSCKISQQIRLELLKWIESKAKAKTLQTQPSQLELFYCLYEVQEEDFVQRAMGHFPKIKVNLSSRMDHVVSSFCIKNYRSVESLSLRLLLYSPKEEEEEQEEEEEEDVGHCLVGQCDLPGPHTAPFHRLRRCCLSHHCCFIVSSALSSNQMLVELDLSHNALADSGVRLLCVGLKHAFCNLQKLWLVNCGLTSVCCVDLASVLSTSQSLTRLYLGENALGDSGVGILCEKAKHSQCNLQKLGLVNSGLTPACCPALSSVLSANQNLTHLYLRGNALGDMGVKLLCKGLLHPNCKLQLLELDNCSLTSHCCWDLSTLLTSNRSLRQLSLGNNDLDDLGVMLVCEVLRQQGCFLRCLQLCKMYFNYATICALETLQEEKPELTIVFEPSQ</sequence>
<protein>
    <recommendedName>
        <fullName evidence="34">NACHT, LRR and PYD domains-containing protein 3</fullName>
    </recommendedName>
</protein>
<dbReference type="GO" id="GO:0005783">
    <property type="term" value="C:endoplasmic reticulum"/>
    <property type="evidence" value="ECO:0007669"/>
    <property type="project" value="UniProtKB-SubCell"/>
</dbReference>
<evidence type="ECO:0000313" key="40">
    <source>
        <dbReference type="Proteomes" id="UP000585614"/>
    </source>
</evidence>
<evidence type="ECO:0000256" key="19">
    <source>
        <dbReference type="ARBA" id="ARBA00022840"/>
    </source>
</evidence>
<dbReference type="GO" id="GO:0005576">
    <property type="term" value="C:extracellular region"/>
    <property type="evidence" value="ECO:0007669"/>
    <property type="project" value="UniProtKB-SubCell"/>
</dbReference>
<dbReference type="GO" id="GO:0043565">
    <property type="term" value="F:sequence-specific DNA binding"/>
    <property type="evidence" value="ECO:0007669"/>
    <property type="project" value="TreeGrafter"/>
</dbReference>
<dbReference type="GO" id="GO:0002674">
    <property type="term" value="P:negative regulation of acute inflammatory response"/>
    <property type="evidence" value="ECO:0007669"/>
    <property type="project" value="TreeGrafter"/>
</dbReference>
<keyword evidence="13" id="KW-0399">Innate immunity</keyword>
<reference evidence="39 40" key="1">
    <citation type="journal article" date="2020" name="Nature">
        <title>Six reference-quality genomes reveal evolution of bat adaptations.</title>
        <authorList>
            <person name="Jebb D."/>
            <person name="Huang Z."/>
            <person name="Pippel M."/>
            <person name="Hughes G.M."/>
            <person name="Lavrichenko K."/>
            <person name="Devanna P."/>
            <person name="Winkler S."/>
            <person name="Jermiin L.S."/>
            <person name="Skirmuntt E.C."/>
            <person name="Katzourakis A."/>
            <person name="Burkitt-Gray L."/>
            <person name="Ray D.A."/>
            <person name="Sullivan K.A.M."/>
            <person name="Roscito J.G."/>
            <person name="Kirilenko B.M."/>
            <person name="Davalos L.M."/>
            <person name="Corthals A.P."/>
            <person name="Power M.L."/>
            <person name="Jones G."/>
            <person name="Ransome R.D."/>
            <person name="Dechmann D.K.N."/>
            <person name="Locatelli A.G."/>
            <person name="Puechmaille S.J."/>
            <person name="Fedrigo O."/>
            <person name="Jarvis E.D."/>
            <person name="Hiller M."/>
            <person name="Vernes S.C."/>
            <person name="Myers E.W."/>
            <person name="Teeling E.C."/>
        </authorList>
    </citation>
    <scope>NUCLEOTIDE SEQUENCE [LARGE SCALE GENOMIC DNA]</scope>
    <source>
        <strain evidence="39">MRhiFer1</strain>
        <tissue evidence="39">Lung</tissue>
    </source>
</reference>
<dbReference type="Pfam" id="PF17779">
    <property type="entry name" value="WHD_NOD2"/>
    <property type="match status" value="1"/>
</dbReference>
<keyword evidence="18" id="KW-0256">Endoplasmic reticulum</keyword>
<dbReference type="PROSITE" id="PS50837">
    <property type="entry name" value="NACHT"/>
    <property type="match status" value="1"/>
</dbReference>
<evidence type="ECO:0000256" key="23">
    <source>
        <dbReference type="ARBA" id="ARBA00023034"/>
    </source>
</evidence>
<evidence type="ECO:0000256" key="26">
    <source>
        <dbReference type="ARBA" id="ARBA00023139"/>
    </source>
</evidence>
<dbReference type="Pfam" id="PF02758">
    <property type="entry name" value="PYRIN"/>
    <property type="match status" value="1"/>
</dbReference>
<dbReference type="SUPFAM" id="SSF47986">
    <property type="entry name" value="DEATH domain"/>
    <property type="match status" value="1"/>
</dbReference>
<evidence type="ECO:0000256" key="25">
    <source>
        <dbReference type="ARBA" id="ARBA00023136"/>
    </source>
</evidence>
<keyword evidence="19" id="KW-0067">ATP-binding</keyword>
<evidence type="ECO:0000256" key="3">
    <source>
        <dbReference type="ARBA" id="ARBA00004173"/>
    </source>
</evidence>
<keyword evidence="15" id="KW-0677">Repeat</keyword>
<evidence type="ECO:0000256" key="12">
    <source>
        <dbReference type="ARBA" id="ARBA00022553"/>
    </source>
</evidence>
<evidence type="ECO:0000256" key="36">
    <source>
        <dbReference type="ARBA" id="ARBA00048778"/>
    </source>
</evidence>
<dbReference type="PANTHER" id="PTHR45690:SF19">
    <property type="entry name" value="NACHT, LRR AND PYD DOMAINS-CONTAINING PROTEIN 3"/>
    <property type="match status" value="1"/>
</dbReference>
<dbReference type="AlphaFoldDB" id="A0A7J7RYL0"/>
<dbReference type="InterPro" id="IPR001611">
    <property type="entry name" value="Leu-rich_rpt"/>
</dbReference>
<dbReference type="Gene3D" id="3.40.50.300">
    <property type="entry name" value="P-loop containing nucleotide triphosphate hydrolases"/>
    <property type="match status" value="1"/>
</dbReference>
<dbReference type="GO" id="GO:1901223">
    <property type="term" value="P:negative regulation of non-canonical NF-kappaB signal transduction"/>
    <property type="evidence" value="ECO:0007669"/>
    <property type="project" value="TreeGrafter"/>
</dbReference>
<dbReference type="InterPro" id="IPR027417">
    <property type="entry name" value="P-loop_NTPase"/>
</dbReference>
<gene>
    <name evidence="39" type="ORF">mRhiFer1_011898</name>
</gene>
<evidence type="ECO:0000256" key="17">
    <source>
        <dbReference type="ARBA" id="ARBA00022801"/>
    </source>
</evidence>
<evidence type="ECO:0000256" key="5">
    <source>
        <dbReference type="ARBA" id="ARBA00004267"/>
    </source>
</evidence>
<evidence type="ECO:0000313" key="39">
    <source>
        <dbReference type="EMBL" id="KAF6281067.1"/>
    </source>
</evidence>
<proteinExistence type="inferred from homology"/>
<evidence type="ECO:0000259" key="37">
    <source>
        <dbReference type="PROSITE" id="PS50824"/>
    </source>
</evidence>
<dbReference type="GO" id="GO:0140297">
    <property type="term" value="F:DNA-binding transcription factor binding"/>
    <property type="evidence" value="ECO:0007669"/>
    <property type="project" value="TreeGrafter"/>
</dbReference>
<dbReference type="SMART" id="SM00368">
    <property type="entry name" value="LRR_RI"/>
    <property type="match status" value="7"/>
</dbReference>
<comment type="catalytic activity">
    <reaction evidence="36">
        <text>ATP + H2O = ADP + phosphate + H(+)</text>
        <dbReference type="Rhea" id="RHEA:13065"/>
        <dbReference type="ChEBI" id="CHEBI:15377"/>
        <dbReference type="ChEBI" id="CHEBI:15378"/>
        <dbReference type="ChEBI" id="CHEBI:30616"/>
        <dbReference type="ChEBI" id="CHEBI:43474"/>
        <dbReference type="ChEBI" id="CHEBI:456216"/>
    </reaction>
    <physiologicalReaction direction="left-to-right" evidence="36">
        <dbReference type="Rhea" id="RHEA:13066"/>
    </physiologicalReaction>
</comment>
<keyword evidence="28" id="KW-0804">Transcription</keyword>
<accession>A0A7J7RYL0</accession>
<evidence type="ECO:0000259" key="38">
    <source>
        <dbReference type="PROSITE" id="PS50837"/>
    </source>
</evidence>
<dbReference type="EMBL" id="JACAGC010000024">
    <property type="protein sequence ID" value="KAF6281067.1"/>
    <property type="molecule type" value="Genomic_DNA"/>
</dbReference>
<dbReference type="GO" id="GO:0006954">
    <property type="term" value="P:inflammatory response"/>
    <property type="evidence" value="ECO:0007669"/>
    <property type="project" value="UniProtKB-KW"/>
</dbReference>
<evidence type="ECO:0000256" key="33">
    <source>
        <dbReference type="ARBA" id="ARBA00023288"/>
    </source>
</evidence>
<dbReference type="InterPro" id="IPR004020">
    <property type="entry name" value="DAPIN"/>
</dbReference>
<organism evidence="39 40">
    <name type="scientific">Rhinolophus ferrumequinum</name>
    <name type="common">Greater horseshoe bat</name>
    <dbReference type="NCBI Taxonomy" id="59479"/>
    <lineage>
        <taxon>Eukaryota</taxon>
        <taxon>Metazoa</taxon>
        <taxon>Chordata</taxon>
        <taxon>Craniata</taxon>
        <taxon>Vertebrata</taxon>
        <taxon>Euteleostomi</taxon>
        <taxon>Mammalia</taxon>
        <taxon>Eutheria</taxon>
        <taxon>Laurasiatheria</taxon>
        <taxon>Chiroptera</taxon>
        <taxon>Yinpterochiroptera</taxon>
        <taxon>Rhinolophoidea</taxon>
        <taxon>Rhinolophidae</taxon>
        <taxon>Rhinolophinae</taxon>
        <taxon>Rhinolophus</taxon>
    </lineage>
</organism>
<dbReference type="Pfam" id="PF17776">
    <property type="entry name" value="NLRC4_HD2"/>
    <property type="match status" value="1"/>
</dbReference>
<dbReference type="GO" id="GO:0005739">
    <property type="term" value="C:mitochondrion"/>
    <property type="evidence" value="ECO:0007669"/>
    <property type="project" value="UniProtKB-SubCell"/>
</dbReference>
<comment type="caution">
    <text evidence="39">The sequence shown here is derived from an EMBL/GenBank/DDBJ whole genome shotgun (WGS) entry which is preliminary data.</text>
</comment>
<dbReference type="Pfam" id="PF14484">
    <property type="entry name" value="FISNA"/>
    <property type="match status" value="1"/>
</dbReference>
<dbReference type="SMART" id="SM01288">
    <property type="entry name" value="FISNA"/>
    <property type="match status" value="1"/>
</dbReference>
<keyword evidence="14" id="KW-0433">Leucine-rich repeat</keyword>
<keyword evidence="20" id="KW-0832">Ubl conjugation</keyword>
<evidence type="ECO:0000256" key="7">
    <source>
        <dbReference type="ARBA" id="ARBA00004613"/>
    </source>
</evidence>
<dbReference type="Gene3D" id="3.80.10.10">
    <property type="entry name" value="Ribonuclease Inhibitor"/>
    <property type="match status" value="1"/>
</dbReference>
<keyword evidence="33" id="KW-0449">Lipoprotein</keyword>
<dbReference type="SUPFAM" id="SSF52540">
    <property type="entry name" value="P-loop containing nucleoside triphosphate hydrolases"/>
    <property type="match status" value="1"/>
</dbReference>
<evidence type="ECO:0000256" key="27">
    <source>
        <dbReference type="ARBA" id="ARBA00023159"/>
    </source>
</evidence>
<evidence type="ECO:0000256" key="9">
    <source>
        <dbReference type="ARBA" id="ARBA00022490"/>
    </source>
</evidence>
<evidence type="ECO:0000256" key="1">
    <source>
        <dbReference type="ARBA" id="ARBA00004110"/>
    </source>
</evidence>
<evidence type="ECO:0000256" key="22">
    <source>
        <dbReference type="ARBA" id="ARBA00023015"/>
    </source>
</evidence>
<evidence type="ECO:0000256" key="31">
    <source>
        <dbReference type="ARBA" id="ARBA00023233"/>
    </source>
</evidence>
<keyword evidence="23" id="KW-0333">Golgi apparatus</keyword>
<evidence type="ECO:0000256" key="10">
    <source>
        <dbReference type="ARBA" id="ARBA00022499"/>
    </source>
</evidence>
<dbReference type="PANTHER" id="PTHR45690">
    <property type="entry name" value="NACHT, LRR AND PYD DOMAINS-CONTAINING PROTEIN 12"/>
    <property type="match status" value="1"/>
</dbReference>
<keyword evidence="30" id="KW-0206">Cytoskeleton</keyword>
<dbReference type="InterPro" id="IPR011029">
    <property type="entry name" value="DEATH-like_dom_sf"/>
</dbReference>
<dbReference type="GO" id="GO:0016787">
    <property type="term" value="F:hydrolase activity"/>
    <property type="evidence" value="ECO:0007669"/>
    <property type="project" value="UniProtKB-KW"/>
</dbReference>
<dbReference type="FunFam" id="1.10.533.10:FF:000019">
    <property type="entry name" value="NACHT, LRR and PYD domains-containing protein 3"/>
    <property type="match status" value="1"/>
</dbReference>
<dbReference type="InterPro" id="IPR041075">
    <property type="entry name" value="NOD1/2_WH"/>
</dbReference>
<dbReference type="GO" id="GO:0072559">
    <property type="term" value="C:NLRP3 inflammasome complex"/>
    <property type="evidence" value="ECO:0007669"/>
    <property type="project" value="TreeGrafter"/>
</dbReference>
<dbReference type="GO" id="GO:0005815">
    <property type="term" value="C:microtubule organizing center"/>
    <property type="evidence" value="ECO:0007669"/>
    <property type="project" value="UniProtKB-SubCell"/>
</dbReference>
<evidence type="ECO:0000256" key="32">
    <source>
        <dbReference type="ARBA" id="ARBA00023242"/>
    </source>
</evidence>
<keyword evidence="27" id="KW-0010">Activator</keyword>
<name>A0A7J7RYL0_RHIFE</name>
<dbReference type="Pfam" id="PF05729">
    <property type="entry name" value="NACHT"/>
    <property type="match status" value="1"/>
</dbReference>
<dbReference type="InterPro" id="IPR029495">
    <property type="entry name" value="NACHT-assoc"/>
</dbReference>
<dbReference type="GO" id="GO:0005524">
    <property type="term" value="F:ATP binding"/>
    <property type="evidence" value="ECO:0007669"/>
    <property type="project" value="UniProtKB-KW"/>
</dbReference>
<comment type="function">
    <text evidence="35">Independently of inflammasome activation, regulates the differentiation of T helper 2 (Th2) cells and has a role in Th2 cell-dependent asthma and tumor growth. During Th2 differentiation, required for optimal IRF4 binding to IL4 promoter and for IRF4-dependent IL4 transcription. Binds to the consensus DNA sequence 5'-GRRGGNRGAG-3'. May also participate in the transcription of IL5, IL13, GATA3, CCR3, CCR4 and MAF.</text>
</comment>
<dbReference type="CDD" id="cd08320">
    <property type="entry name" value="Pyrin_NALPs"/>
    <property type="match status" value="1"/>
</dbReference>
<evidence type="ECO:0000256" key="4">
    <source>
        <dbReference type="ARBA" id="ARBA00004240"/>
    </source>
</evidence>
<dbReference type="PROSITE" id="PS50824">
    <property type="entry name" value="DAPIN"/>
    <property type="match status" value="1"/>
</dbReference>
<keyword evidence="26" id="KW-0564">Palmitate</keyword>
<keyword evidence="10" id="KW-1017">Isopeptide bond</keyword>
<evidence type="ECO:0000256" key="28">
    <source>
        <dbReference type="ARBA" id="ARBA00023163"/>
    </source>
</evidence>
<dbReference type="InterPro" id="IPR007111">
    <property type="entry name" value="NACHT_NTPase"/>
</dbReference>
<keyword evidence="25" id="KW-0472">Membrane</keyword>
<evidence type="ECO:0000256" key="16">
    <source>
        <dbReference type="ARBA" id="ARBA00022741"/>
    </source>
</evidence>
<dbReference type="InterPro" id="IPR050637">
    <property type="entry name" value="NLRP_innate_immun_reg"/>
</dbReference>
<keyword evidence="29" id="KW-0395">Inflammatory response</keyword>